<dbReference type="PROSITE" id="PS51257">
    <property type="entry name" value="PROKAR_LIPOPROTEIN"/>
    <property type="match status" value="1"/>
</dbReference>
<dbReference type="InterPro" id="IPR021440">
    <property type="entry name" value="DUF3089"/>
</dbReference>
<feature type="signal peptide" evidence="1">
    <location>
        <begin position="1"/>
        <end position="23"/>
    </location>
</feature>
<comment type="caution">
    <text evidence="2">The sequence shown here is derived from an EMBL/GenBank/DDBJ whole genome shotgun (WGS) entry which is preliminary data.</text>
</comment>
<evidence type="ECO:0000256" key="1">
    <source>
        <dbReference type="SAM" id="SignalP"/>
    </source>
</evidence>
<keyword evidence="1" id="KW-0732">Signal</keyword>
<dbReference type="Gene3D" id="3.40.50.1820">
    <property type="entry name" value="alpha/beta hydrolase"/>
    <property type="match status" value="1"/>
</dbReference>
<proteinExistence type="predicted"/>
<gene>
    <name evidence="2" type="ORF">H9784_01680</name>
</gene>
<dbReference type="AlphaFoldDB" id="A0A9D2KQX8"/>
<dbReference type="InterPro" id="IPR029058">
    <property type="entry name" value="AB_hydrolase_fold"/>
</dbReference>
<name>A0A9D2KQX8_9BACT</name>
<dbReference type="Pfam" id="PF11288">
    <property type="entry name" value="DUF3089"/>
    <property type="match status" value="1"/>
</dbReference>
<evidence type="ECO:0000313" key="3">
    <source>
        <dbReference type="Proteomes" id="UP000823821"/>
    </source>
</evidence>
<accession>A0A9D2KQX8</accession>
<sequence>MLAIRNLLAALLICLLFTLTACAAHSPGDYAEPENWVFFAEGQDKPADVFLIAPTVTLGEDGRLNADSRDPAFRQRLAGTLNMQRGIYDPWCRLYAPYYRQAALTVFDLDETAREERLRAAYADVRSAFLTYLHAVPDRPFVLAGFSQGAEMGLRLLKEFLDDPACRDRLVAAYLIGWRITDGDLAERPRLRMAQGESDTGVIVSFNSEAEHIASSLFVGRDQRTHAINPLNWRTDSRRAGREANKGACFTDYSGAIVREVPALTGAYLDARRGTLKVPDIPEAAYPGKLFPNGIYHVYDYQFFYRNLQENVGKRIAAFLREHADR</sequence>
<dbReference type="EMBL" id="DWZD01000011">
    <property type="protein sequence ID" value="HJA78270.1"/>
    <property type="molecule type" value="Genomic_DNA"/>
</dbReference>
<protein>
    <submittedName>
        <fullName evidence="2">DUF3089 domain-containing protein</fullName>
    </submittedName>
</protein>
<evidence type="ECO:0000313" key="2">
    <source>
        <dbReference type="EMBL" id="HJA78270.1"/>
    </source>
</evidence>
<organism evidence="2 3">
    <name type="scientific">Candidatus Desulfovibrio intestinavium</name>
    <dbReference type="NCBI Taxonomy" id="2838534"/>
    <lineage>
        <taxon>Bacteria</taxon>
        <taxon>Pseudomonadati</taxon>
        <taxon>Thermodesulfobacteriota</taxon>
        <taxon>Desulfovibrionia</taxon>
        <taxon>Desulfovibrionales</taxon>
        <taxon>Desulfovibrionaceae</taxon>
        <taxon>Desulfovibrio</taxon>
    </lineage>
</organism>
<feature type="chain" id="PRO_5038605397" evidence="1">
    <location>
        <begin position="24"/>
        <end position="326"/>
    </location>
</feature>
<reference evidence="2" key="2">
    <citation type="submission" date="2021-04" db="EMBL/GenBank/DDBJ databases">
        <authorList>
            <person name="Gilroy R."/>
        </authorList>
    </citation>
    <scope>NUCLEOTIDE SEQUENCE</scope>
    <source>
        <strain evidence="2">5032</strain>
    </source>
</reference>
<reference evidence="2" key="1">
    <citation type="journal article" date="2021" name="PeerJ">
        <title>Extensive microbial diversity within the chicken gut microbiome revealed by metagenomics and culture.</title>
        <authorList>
            <person name="Gilroy R."/>
            <person name="Ravi A."/>
            <person name="Getino M."/>
            <person name="Pursley I."/>
            <person name="Horton D.L."/>
            <person name="Alikhan N.F."/>
            <person name="Baker D."/>
            <person name="Gharbi K."/>
            <person name="Hall N."/>
            <person name="Watson M."/>
            <person name="Adriaenssens E.M."/>
            <person name="Foster-Nyarko E."/>
            <person name="Jarju S."/>
            <person name="Secka A."/>
            <person name="Antonio M."/>
            <person name="Oren A."/>
            <person name="Chaudhuri R.R."/>
            <person name="La Ragione R."/>
            <person name="Hildebrand F."/>
            <person name="Pallen M.J."/>
        </authorList>
    </citation>
    <scope>NUCLEOTIDE SEQUENCE</scope>
    <source>
        <strain evidence="2">5032</strain>
    </source>
</reference>
<dbReference type="SUPFAM" id="SSF53474">
    <property type="entry name" value="alpha/beta-Hydrolases"/>
    <property type="match status" value="1"/>
</dbReference>
<dbReference type="Proteomes" id="UP000823821">
    <property type="component" value="Unassembled WGS sequence"/>
</dbReference>